<dbReference type="RefSeq" id="WP_207683539.1">
    <property type="nucleotide sequence ID" value="NZ_CP061800.1"/>
</dbReference>
<feature type="transmembrane region" description="Helical" evidence="1">
    <location>
        <begin position="154"/>
        <end position="174"/>
    </location>
</feature>
<dbReference type="InterPro" id="IPR038880">
    <property type="entry name" value="MJ0871-like"/>
</dbReference>
<gene>
    <name evidence="2" type="ORF">dnm_050770</name>
</gene>
<evidence type="ECO:0000256" key="1">
    <source>
        <dbReference type="SAM" id="Phobius"/>
    </source>
</evidence>
<organism evidence="2 3">
    <name type="scientific">Desulfonema magnum</name>
    <dbReference type="NCBI Taxonomy" id="45655"/>
    <lineage>
        <taxon>Bacteria</taxon>
        <taxon>Pseudomonadati</taxon>
        <taxon>Thermodesulfobacteriota</taxon>
        <taxon>Desulfobacteria</taxon>
        <taxon>Desulfobacterales</taxon>
        <taxon>Desulfococcaceae</taxon>
        <taxon>Desulfonema</taxon>
    </lineage>
</organism>
<keyword evidence="1" id="KW-0812">Transmembrane</keyword>
<keyword evidence="1" id="KW-0472">Membrane</keyword>
<dbReference type="Proteomes" id="UP000663722">
    <property type="component" value="Chromosome"/>
</dbReference>
<feature type="transmembrane region" description="Helical" evidence="1">
    <location>
        <begin position="131"/>
        <end position="148"/>
    </location>
</feature>
<evidence type="ECO:0000313" key="2">
    <source>
        <dbReference type="EMBL" id="QTA89030.1"/>
    </source>
</evidence>
<feature type="transmembrane region" description="Helical" evidence="1">
    <location>
        <begin position="12"/>
        <end position="30"/>
    </location>
</feature>
<feature type="transmembrane region" description="Helical" evidence="1">
    <location>
        <begin position="86"/>
        <end position="111"/>
    </location>
</feature>
<evidence type="ECO:0000313" key="3">
    <source>
        <dbReference type="Proteomes" id="UP000663722"/>
    </source>
</evidence>
<reference evidence="2" key="1">
    <citation type="journal article" date="2021" name="Microb. Physiol.">
        <title>Proteogenomic Insights into the Physiology of Marine, Sulfate-Reducing, Filamentous Desulfonema limicola and Desulfonema magnum.</title>
        <authorList>
            <person name="Schnaars V."/>
            <person name="Wohlbrand L."/>
            <person name="Scheve S."/>
            <person name="Hinrichs C."/>
            <person name="Reinhardt R."/>
            <person name="Rabus R."/>
        </authorList>
    </citation>
    <scope>NUCLEOTIDE SEQUENCE</scope>
    <source>
        <strain evidence="2">4be13</strain>
    </source>
</reference>
<accession>A0A975BP47</accession>
<feature type="transmembrane region" description="Helical" evidence="1">
    <location>
        <begin position="280"/>
        <end position="306"/>
    </location>
</feature>
<feature type="transmembrane region" description="Helical" evidence="1">
    <location>
        <begin position="326"/>
        <end position="350"/>
    </location>
</feature>
<evidence type="ECO:0008006" key="4">
    <source>
        <dbReference type="Google" id="ProtNLM"/>
    </source>
</evidence>
<dbReference type="KEGG" id="dmm:dnm_050770"/>
<dbReference type="PANTHER" id="PTHR38139">
    <property type="entry name" value="GATE DOMAIN-CONTAINING PROTEIN"/>
    <property type="match status" value="1"/>
</dbReference>
<name>A0A975BP47_9BACT</name>
<feature type="transmembrane region" description="Helical" evidence="1">
    <location>
        <begin position="219"/>
        <end position="239"/>
    </location>
</feature>
<keyword evidence="1" id="KW-1133">Transmembrane helix</keyword>
<keyword evidence="3" id="KW-1185">Reference proteome</keyword>
<proteinExistence type="predicted"/>
<dbReference type="AlphaFoldDB" id="A0A975BP47"/>
<feature type="transmembrane region" description="Helical" evidence="1">
    <location>
        <begin position="42"/>
        <end position="64"/>
    </location>
</feature>
<sequence length="351" mass="38577">MISEKRASGYHAVYISVAVSAVILTTGIYFDDDISLKIIVSGLLWPLVRLMFFIGIGLVAGQVIEASGWTKTLGVLASPLFRFGNLGHMCSAAFTTAFFSGAAANAMLLDFYKEEKISRRQLYLTNLINQLPAYFLHLPTTFFIVVPLTGQAGILYFAITFAATLLRTSGFLIYGHLRLSQETQSQTGEGQEFSDQANKNSKGIWEGVRSKFPKRFAGVATYVIPIYIFVFFLNTMGIFSLARNWVATYVVTTFIPIEALSVVILSFVAEFTSGFAAAGALLETGVLTIKQTALALIIGNIIAFPIRALRHQLPRYMGIFAPKMGISLLLMGQGFRVLSLIIVTVIYYYLG</sequence>
<dbReference type="PANTHER" id="PTHR38139:SF1">
    <property type="entry name" value="NUCLEOSIDE TRANSPORTER_FEOB GTPASE GATE DOMAIN-CONTAINING PROTEIN"/>
    <property type="match status" value="1"/>
</dbReference>
<dbReference type="EMBL" id="CP061800">
    <property type="protein sequence ID" value="QTA89030.1"/>
    <property type="molecule type" value="Genomic_DNA"/>
</dbReference>
<feature type="transmembrane region" description="Helical" evidence="1">
    <location>
        <begin position="245"/>
        <end position="268"/>
    </location>
</feature>
<protein>
    <recommendedName>
        <fullName evidence="4">Nucleoside recognition protein</fullName>
    </recommendedName>
</protein>